<accession>A0A9Q0RGA3</accession>
<comment type="caution">
    <text evidence="1">The sequence shown here is derived from an EMBL/GenBank/DDBJ whole genome shotgun (WGS) entry which is preliminary data.</text>
</comment>
<keyword evidence="2" id="KW-1185">Reference proteome</keyword>
<sequence>MGKCIFSLEKKENSKPTRKIRTQIPQEKNRTQTEQKILLKKKEIPNENMIGITNCQGENSRNYNSNKWKG</sequence>
<dbReference type="Proteomes" id="UP001149090">
    <property type="component" value="Unassembled WGS sequence"/>
</dbReference>
<reference evidence="1" key="1">
    <citation type="submission" date="2022-10" db="EMBL/GenBank/DDBJ databases">
        <title>Novel sulphate-reducing endosymbionts in the free-living metamonad Anaeramoeba.</title>
        <authorList>
            <person name="Jerlstrom-Hultqvist J."/>
            <person name="Cepicka I."/>
            <person name="Gallot-Lavallee L."/>
            <person name="Salas-Leiva D."/>
            <person name="Curtis B.A."/>
            <person name="Zahonova K."/>
            <person name="Pipaliya S."/>
            <person name="Dacks J."/>
            <person name="Roger A.J."/>
        </authorList>
    </citation>
    <scope>NUCLEOTIDE SEQUENCE</scope>
    <source>
        <strain evidence="1">BMAN</strain>
    </source>
</reference>
<proteinExistence type="predicted"/>
<organism evidence="1 2">
    <name type="scientific">Anaeramoeba ignava</name>
    <name type="common">Anaerobic marine amoeba</name>
    <dbReference type="NCBI Taxonomy" id="1746090"/>
    <lineage>
        <taxon>Eukaryota</taxon>
        <taxon>Metamonada</taxon>
        <taxon>Anaeramoebidae</taxon>
        <taxon>Anaeramoeba</taxon>
    </lineage>
</organism>
<evidence type="ECO:0000313" key="2">
    <source>
        <dbReference type="Proteomes" id="UP001149090"/>
    </source>
</evidence>
<protein>
    <submittedName>
        <fullName evidence="1">Uncharacterized protein</fullName>
    </submittedName>
</protein>
<name>A0A9Q0RGA3_ANAIG</name>
<gene>
    <name evidence="1" type="ORF">M0811_04647</name>
</gene>
<dbReference type="EMBL" id="JAPDFW010000044">
    <property type="protein sequence ID" value="KAJ5078924.1"/>
    <property type="molecule type" value="Genomic_DNA"/>
</dbReference>
<evidence type="ECO:0000313" key="1">
    <source>
        <dbReference type="EMBL" id="KAJ5078924.1"/>
    </source>
</evidence>
<dbReference type="AlphaFoldDB" id="A0A9Q0RGA3"/>